<reference evidence="16 17" key="1">
    <citation type="submission" date="2019-07" db="EMBL/GenBank/DDBJ databases">
        <title>Finished genome of Venturia effusa.</title>
        <authorList>
            <person name="Young C.A."/>
            <person name="Cox M.P."/>
            <person name="Ganley A.R.D."/>
            <person name="David W.J."/>
        </authorList>
    </citation>
    <scope>NUCLEOTIDE SEQUENCE [LARGE SCALE GENOMIC DNA]</scope>
    <source>
        <strain evidence="17">albino</strain>
    </source>
</reference>
<keyword evidence="8" id="KW-0378">Hydrolase</keyword>
<keyword evidence="12" id="KW-0326">Glycosidase</keyword>
<keyword evidence="6" id="KW-0964">Secreted</keyword>
<dbReference type="Gene3D" id="3.20.20.300">
    <property type="entry name" value="Glycoside hydrolase, family 3, N-terminal domain"/>
    <property type="match status" value="1"/>
</dbReference>
<dbReference type="InterPro" id="IPR050288">
    <property type="entry name" value="Cellulose_deg_GH3"/>
</dbReference>
<evidence type="ECO:0000256" key="10">
    <source>
        <dbReference type="ARBA" id="ARBA00023180"/>
    </source>
</evidence>
<evidence type="ECO:0000256" key="9">
    <source>
        <dbReference type="ARBA" id="ARBA00023001"/>
    </source>
</evidence>
<sequence>MTWKPPQTPLGGLLSNTHVSPRFVSASPSHILGFLIQNHSRLTCSASSSQVSWPPFNGKNEIFELPGVELEVPELPAWPENSGSIPGVRHEGPTTDSGYGSLVPRVTEEGQAVQGHVDSDTFTVYSDISSCGAGKIKRSHALAEMILKALRPAIADETALEKVVEALPDLLKRFAAKLGFSEDCVRHREIMIFILPNRMEIVKALKGLYNNDGRQDEDSTRHTGFVPWEDRIRDWSLDTEYEPMPEQRIEDSCWSDAEMESSYELLIVNSPAYDWLLASIRNAIFLESPELNSMAGIREHILGRLPTSRKISRHAPPTAQLSVGEGETIGTAISVTDSVTDAQATICEEYLRQTWPLSGNCLLEAIDVIIKGDSEHKVILPDRANVSVSMLGQKLEVVCFGPVESISEVGEQLAWLGSALRSSPVDQGVIGCLPVINNESLGVTIRFKIGFVFKALTKSTTLSGRCWHNLFRNPVLVLGYPIPARAQPGSGLEIPLNIMAALAHTPRAIMFDGKLFLKGFSTMLVPTQKVENVLIWHLLYHENGEHLSYGDVDVLHDAKSDMFQLETCRHILGWCDRADHYAGTATADYSIRKSGLPKPHPGCALSTFAVSGGKYITGGVEFRLSNRSRSLHISQDSYIPQLKWIHTNSVMWDTEERRGWIVNGTSALLHLVRASLEADSKDPFNSVFNFEWSNMSSPASFLAGFLLPLCHIVAHMWKTLMRFTSNGTWNVSASGFKHFEERESLSVSTTLEPLVDLWGPAWEVADTDCPEIIMRIGIGNGFLVPSLGQMAVDSMPNETLCHWTPTKQEYLQVGPFPANLENRQLLIGQDLPLSVFDDCPASPYAYTKRMDEQGRRHEPGTEHPLVERERVITTQLGLSGAAFGYEQRNKIRKGITFRDAFVENCTMIPAPRNPEALKRPMGVEISFCTTNARRCPFLFILGSTTMRNHLSSLGYWSDDTDDREQRYFDMLNDPNTNTFPSYWRRNSKIRDLFGGAIALCVEALKDARLGDDGNLSALWAPTPTYTWSMQYRASDHRWAGVLREDSAHCSMAIVSARCLRFVSEDVSSGGWASDCRQIKPQHEISVLESTLTINEQPGAQRPDALMKKCGKLYCPSSQDPPYTRVAGLVGVDLFLSSYDMDLGDWADAYSKAKSFVSGLTTAQKVSVITGGSFNSSNGTNGTAGWTALVLKDGMESVQGSFYVSTFSQSSALAMTWDKDAIYAQAKAVGSEFYLMGMQIIDGPTSQPMGRTPWDGRQAETFGVDSYLNGVVMGLAVQGVTDAGVIAGGKHYVLNEQETNRQGSGGGGMGGGGGGFGGAPGASSSNSTATGSAPSGTVMASGSSIPSGTASAGGSAPTSNSSSTTSDTTTSSDSYSSNADDKTLHETYLFPFYNGVKAGMGTLMCAMNRVNSTYSCENSVLLQSLLKTEMGFPGYVNPDVSSQKTALGSANGGLDQGSSSIWSESTITSLLSNGSLTQERLDDMVIRNAIPYFKAGMDDGKQPSQASSGELRNVRGNHSALIRENGAKSIVLLKNNGVLPLKAPNTMALFGSHAGPAVGGPNYGFSVQGSGPIYEGHLATGSGSGQGSLGYVIDPHMAIVPRAAADGTFVRWILNNTYTATSSQGSLGNLLGSGSTALDASFAGYAADTEVCICFINALQGEGADRTELRNTVQDEMVNSVAAKCNNTVVVIQTTGPRLVDSWIENENVTAVLYSSLLGQESGNSIADVLYGDVNPSGRLAYTIAKNESDYNVVIEETDLQINYTEGNYIDYKYFDKYNVTPRYAFGHGLSYTTFNYSSLTVTPSSSASNISTYPTGVPSVGGNSDLWTVLYNVSVTITNTGSVDGAEVPQLYVSFPDEADKPVRELRGFERVGVAKGQETEVSFPLMRRDLSYWDVVAQQWALAKGTYTLSVGASSRDLRSTGSLVVA</sequence>
<dbReference type="GO" id="GO:0008422">
    <property type="term" value="F:beta-glucosidase activity"/>
    <property type="evidence" value="ECO:0007669"/>
    <property type="project" value="UniProtKB-EC"/>
</dbReference>
<evidence type="ECO:0000256" key="7">
    <source>
        <dbReference type="ARBA" id="ARBA00022729"/>
    </source>
</evidence>
<comment type="subcellular location">
    <subcellularLocation>
        <location evidence="2">Secreted</location>
    </subcellularLocation>
</comment>
<evidence type="ECO:0000256" key="12">
    <source>
        <dbReference type="ARBA" id="ARBA00023295"/>
    </source>
</evidence>
<evidence type="ECO:0000256" key="2">
    <source>
        <dbReference type="ARBA" id="ARBA00004613"/>
    </source>
</evidence>
<evidence type="ECO:0000256" key="8">
    <source>
        <dbReference type="ARBA" id="ARBA00022801"/>
    </source>
</evidence>
<evidence type="ECO:0000256" key="13">
    <source>
        <dbReference type="ARBA" id="ARBA00023326"/>
    </source>
</evidence>
<keyword evidence="9" id="KW-0136">Cellulose degradation</keyword>
<dbReference type="InterPro" id="IPR026891">
    <property type="entry name" value="Fn3-like"/>
</dbReference>
<dbReference type="Pfam" id="PF01915">
    <property type="entry name" value="Glyco_hydro_3_C"/>
    <property type="match status" value="1"/>
</dbReference>
<evidence type="ECO:0000313" key="16">
    <source>
        <dbReference type="EMBL" id="QDS69648.1"/>
    </source>
</evidence>
<feature type="compositionally biased region" description="Gly residues" evidence="14">
    <location>
        <begin position="1302"/>
        <end position="1319"/>
    </location>
</feature>
<dbReference type="Pfam" id="PF00933">
    <property type="entry name" value="Glyco_hydro_3"/>
    <property type="match status" value="1"/>
</dbReference>
<proteinExistence type="inferred from homology"/>
<dbReference type="PRINTS" id="PR00133">
    <property type="entry name" value="GLHYDRLASE3"/>
</dbReference>
<accession>A0A517L1Z5</accession>
<keyword evidence="7" id="KW-0732">Signal</keyword>
<dbReference type="GO" id="GO:0030245">
    <property type="term" value="P:cellulose catabolic process"/>
    <property type="evidence" value="ECO:0007669"/>
    <property type="project" value="UniProtKB-KW"/>
</dbReference>
<dbReference type="InterPro" id="IPR001764">
    <property type="entry name" value="Glyco_hydro_3_N"/>
</dbReference>
<dbReference type="EMBL" id="CP042187">
    <property type="protein sequence ID" value="QDS69648.1"/>
    <property type="molecule type" value="Genomic_DNA"/>
</dbReference>
<evidence type="ECO:0000256" key="5">
    <source>
        <dbReference type="ARBA" id="ARBA00012744"/>
    </source>
</evidence>
<dbReference type="GO" id="GO:0005576">
    <property type="term" value="C:extracellular region"/>
    <property type="evidence" value="ECO:0007669"/>
    <property type="project" value="UniProtKB-SubCell"/>
</dbReference>
<dbReference type="SUPFAM" id="SSF51445">
    <property type="entry name" value="(Trans)glycosidases"/>
    <property type="match status" value="2"/>
</dbReference>
<evidence type="ECO:0000256" key="11">
    <source>
        <dbReference type="ARBA" id="ARBA00023277"/>
    </source>
</evidence>
<dbReference type="Gene3D" id="2.60.40.10">
    <property type="entry name" value="Immunoglobulins"/>
    <property type="match status" value="1"/>
</dbReference>
<dbReference type="InterPro" id="IPR036962">
    <property type="entry name" value="Glyco_hydro_3_N_sf"/>
</dbReference>
<keyword evidence="17" id="KW-1185">Reference proteome</keyword>
<dbReference type="SMART" id="SM01217">
    <property type="entry name" value="Fn3_like"/>
    <property type="match status" value="1"/>
</dbReference>
<dbReference type="EC" id="3.2.1.21" evidence="5"/>
<name>A0A517L1Z5_9PEZI</name>
<evidence type="ECO:0000256" key="14">
    <source>
        <dbReference type="SAM" id="MobiDB-lite"/>
    </source>
</evidence>
<dbReference type="OrthoDB" id="416222at2759"/>
<evidence type="ECO:0000256" key="3">
    <source>
        <dbReference type="ARBA" id="ARBA00004987"/>
    </source>
</evidence>
<evidence type="ECO:0000313" key="17">
    <source>
        <dbReference type="Proteomes" id="UP000316270"/>
    </source>
</evidence>
<organism evidence="16 17">
    <name type="scientific">Venturia effusa</name>
    <dbReference type="NCBI Taxonomy" id="50376"/>
    <lineage>
        <taxon>Eukaryota</taxon>
        <taxon>Fungi</taxon>
        <taxon>Dikarya</taxon>
        <taxon>Ascomycota</taxon>
        <taxon>Pezizomycotina</taxon>
        <taxon>Dothideomycetes</taxon>
        <taxon>Pleosporomycetidae</taxon>
        <taxon>Venturiales</taxon>
        <taxon>Venturiaceae</taxon>
        <taxon>Venturia</taxon>
    </lineage>
</organism>
<dbReference type="SUPFAM" id="SSF52279">
    <property type="entry name" value="Beta-D-glucan exohydrolase, C-terminal domain"/>
    <property type="match status" value="1"/>
</dbReference>
<feature type="compositionally biased region" description="Low complexity" evidence="14">
    <location>
        <begin position="1320"/>
        <end position="1377"/>
    </location>
</feature>
<keyword evidence="13" id="KW-0624">Polysaccharide degradation</keyword>
<evidence type="ECO:0000256" key="1">
    <source>
        <dbReference type="ARBA" id="ARBA00000448"/>
    </source>
</evidence>
<dbReference type="PANTHER" id="PTHR42715">
    <property type="entry name" value="BETA-GLUCOSIDASE"/>
    <property type="match status" value="1"/>
</dbReference>
<dbReference type="STRING" id="50376.A0A517L1Z5"/>
<comment type="similarity">
    <text evidence="4">Belongs to the glycosyl hydrolase 3 family.</text>
</comment>
<dbReference type="InterPro" id="IPR036881">
    <property type="entry name" value="Glyco_hydro_3_C_sf"/>
</dbReference>
<comment type="catalytic activity">
    <reaction evidence="1">
        <text>Hydrolysis of terminal, non-reducing beta-D-glucosyl residues with release of beta-D-glucose.</text>
        <dbReference type="EC" id="3.2.1.21"/>
    </reaction>
</comment>
<evidence type="ECO:0000259" key="15">
    <source>
        <dbReference type="SMART" id="SM01217"/>
    </source>
</evidence>
<keyword evidence="11" id="KW-0119">Carbohydrate metabolism</keyword>
<keyword evidence="10" id="KW-0325">Glycoprotein</keyword>
<dbReference type="Pfam" id="PF14310">
    <property type="entry name" value="Fn3-like"/>
    <property type="match status" value="1"/>
</dbReference>
<dbReference type="PANTHER" id="PTHR42715:SF14">
    <property type="entry name" value="BETA-GLUCOSIDASE D-RELATED"/>
    <property type="match status" value="1"/>
</dbReference>
<evidence type="ECO:0000256" key="4">
    <source>
        <dbReference type="ARBA" id="ARBA00005336"/>
    </source>
</evidence>
<feature type="domain" description="Fibronectin type III-like" evidence="15">
    <location>
        <begin position="1847"/>
        <end position="1916"/>
    </location>
</feature>
<comment type="pathway">
    <text evidence="3">Glycan metabolism; cellulose degradation.</text>
</comment>
<dbReference type="Gene3D" id="3.40.50.1700">
    <property type="entry name" value="Glycoside hydrolase family 3 C-terminal domain"/>
    <property type="match status" value="1"/>
</dbReference>
<gene>
    <name evidence="16" type="ORF">FKW77_009202</name>
</gene>
<protein>
    <recommendedName>
        <fullName evidence="5">beta-glucosidase</fullName>
        <ecNumber evidence="5">3.2.1.21</ecNumber>
    </recommendedName>
</protein>
<dbReference type="InterPro" id="IPR013783">
    <property type="entry name" value="Ig-like_fold"/>
</dbReference>
<feature type="region of interest" description="Disordered" evidence="14">
    <location>
        <begin position="1297"/>
        <end position="1379"/>
    </location>
</feature>
<feature type="region of interest" description="Disordered" evidence="14">
    <location>
        <begin position="83"/>
        <end position="102"/>
    </location>
</feature>
<dbReference type="InterPro" id="IPR002772">
    <property type="entry name" value="Glyco_hydro_3_C"/>
</dbReference>
<dbReference type="Proteomes" id="UP000316270">
    <property type="component" value="Chromosome 3"/>
</dbReference>
<dbReference type="FunFam" id="2.60.40.10:FF:000757">
    <property type="entry name" value="Beta-glucosidase G"/>
    <property type="match status" value="1"/>
</dbReference>
<dbReference type="InterPro" id="IPR017853">
    <property type="entry name" value="GH"/>
</dbReference>
<evidence type="ECO:0000256" key="6">
    <source>
        <dbReference type="ARBA" id="ARBA00022525"/>
    </source>
</evidence>